<feature type="region of interest" description="Disordered" evidence="6">
    <location>
        <begin position="41"/>
        <end position="69"/>
    </location>
</feature>
<dbReference type="Gene3D" id="1.10.220.20">
    <property type="match status" value="1"/>
</dbReference>
<dbReference type="InterPro" id="IPR023394">
    <property type="entry name" value="Sec7_C_sf"/>
</dbReference>
<dbReference type="Proteomes" id="UP000318571">
    <property type="component" value="Chromosome 3"/>
</dbReference>
<evidence type="ECO:0000256" key="2">
    <source>
        <dbReference type="ARBA" id="ARBA00006248"/>
    </source>
</evidence>
<dbReference type="EMBL" id="VCGU01000007">
    <property type="protein sequence ID" value="TRY73448.1"/>
    <property type="molecule type" value="Genomic_DNA"/>
</dbReference>
<evidence type="ECO:0000256" key="6">
    <source>
        <dbReference type="SAM" id="MobiDB-lite"/>
    </source>
</evidence>
<dbReference type="GO" id="GO:0005737">
    <property type="term" value="C:cytoplasm"/>
    <property type="evidence" value="ECO:0007669"/>
    <property type="project" value="UniProtKB-SubCell"/>
</dbReference>
<evidence type="ECO:0000256" key="3">
    <source>
        <dbReference type="ARBA" id="ARBA00022490"/>
    </source>
</evidence>
<dbReference type="Gene3D" id="1.10.1000.11">
    <property type="entry name" value="Arf Nucleotide-binding Site Opener,domain 2"/>
    <property type="match status" value="1"/>
</dbReference>
<dbReference type="GO" id="GO:0032012">
    <property type="term" value="P:regulation of ARF protein signal transduction"/>
    <property type="evidence" value="ECO:0007669"/>
    <property type="project" value="InterPro"/>
</dbReference>
<evidence type="ECO:0000256" key="4">
    <source>
        <dbReference type="ARBA" id="ARBA00022553"/>
    </source>
</evidence>
<dbReference type="GO" id="GO:0030036">
    <property type="term" value="P:actin cytoskeleton organization"/>
    <property type="evidence" value="ECO:0007669"/>
    <property type="project" value="TreeGrafter"/>
</dbReference>
<dbReference type="InterPro" id="IPR033742">
    <property type="entry name" value="IQSEC_PH"/>
</dbReference>
<dbReference type="InterPro" id="IPR000904">
    <property type="entry name" value="Sec7_dom"/>
</dbReference>
<comment type="subcellular location">
    <subcellularLocation>
        <location evidence="1">Cytoplasm</location>
    </subcellularLocation>
</comment>
<dbReference type="PROSITE" id="PS50190">
    <property type="entry name" value="SEC7"/>
    <property type="match status" value="1"/>
</dbReference>
<dbReference type="SMART" id="SM00222">
    <property type="entry name" value="Sec7"/>
    <property type="match status" value="1"/>
</dbReference>
<accession>A0A553P6Y6</accession>
<dbReference type="PANTHER" id="PTHR10663">
    <property type="entry name" value="GUANYL-NUCLEOTIDE EXCHANGE FACTOR"/>
    <property type="match status" value="1"/>
</dbReference>
<feature type="compositionally biased region" description="Low complexity" evidence="6">
    <location>
        <begin position="312"/>
        <end position="329"/>
    </location>
</feature>
<keyword evidence="9" id="KW-1185">Reference proteome</keyword>
<dbReference type="CDD" id="cd00171">
    <property type="entry name" value="Sec7"/>
    <property type="match status" value="1"/>
</dbReference>
<evidence type="ECO:0000313" key="8">
    <source>
        <dbReference type="EMBL" id="TRY73448.1"/>
    </source>
</evidence>
<feature type="domain" description="SEC7" evidence="7">
    <location>
        <begin position="432"/>
        <end position="625"/>
    </location>
</feature>
<dbReference type="GO" id="GO:0005085">
    <property type="term" value="F:guanyl-nucleotide exchange factor activity"/>
    <property type="evidence" value="ECO:0007669"/>
    <property type="project" value="InterPro"/>
</dbReference>
<dbReference type="SUPFAM" id="SSF48425">
    <property type="entry name" value="Sec7 domain"/>
    <property type="match status" value="1"/>
</dbReference>
<feature type="compositionally biased region" description="Basic and acidic residues" evidence="6">
    <location>
        <begin position="168"/>
        <end position="185"/>
    </location>
</feature>
<proteinExistence type="inferred from homology"/>
<keyword evidence="4" id="KW-0597">Phosphoprotein</keyword>
<evidence type="ECO:0000313" key="9">
    <source>
        <dbReference type="Proteomes" id="UP000318571"/>
    </source>
</evidence>
<feature type="compositionally biased region" description="Pro residues" evidence="6">
    <location>
        <begin position="257"/>
        <end position="287"/>
    </location>
</feature>
<dbReference type="Pfam" id="PF01369">
    <property type="entry name" value="Sec7"/>
    <property type="match status" value="1"/>
</dbReference>
<evidence type="ECO:0000256" key="1">
    <source>
        <dbReference type="ARBA" id="ARBA00004496"/>
    </source>
</evidence>
<organism evidence="8 9">
    <name type="scientific">Tigriopus californicus</name>
    <name type="common">Marine copepod</name>
    <dbReference type="NCBI Taxonomy" id="6832"/>
    <lineage>
        <taxon>Eukaryota</taxon>
        <taxon>Metazoa</taxon>
        <taxon>Ecdysozoa</taxon>
        <taxon>Arthropoda</taxon>
        <taxon>Crustacea</taxon>
        <taxon>Multicrustacea</taxon>
        <taxon>Hexanauplia</taxon>
        <taxon>Copepoda</taxon>
        <taxon>Harpacticoida</taxon>
        <taxon>Harpacticidae</taxon>
        <taxon>Tigriopus</taxon>
    </lineage>
</organism>
<comment type="similarity">
    <text evidence="2">Belongs to the BRAG family.</text>
</comment>
<keyword evidence="3" id="KW-0963">Cytoplasm</keyword>
<dbReference type="AlphaFoldDB" id="A0A553P6Y6"/>
<feature type="region of interest" description="Disordered" evidence="6">
    <location>
        <begin position="224"/>
        <end position="287"/>
    </location>
</feature>
<gene>
    <name evidence="8" type="ORF">TCAL_11335</name>
</gene>
<dbReference type="InterPro" id="IPR035999">
    <property type="entry name" value="Sec7_dom_sf"/>
</dbReference>
<feature type="compositionally biased region" description="Polar residues" evidence="6">
    <location>
        <begin position="46"/>
        <end position="59"/>
    </location>
</feature>
<protein>
    <recommendedName>
        <fullName evidence="7">SEC7 domain-containing protein</fullName>
    </recommendedName>
</protein>
<keyword evidence="5" id="KW-0175">Coiled coil</keyword>
<sequence length="787" mass="89252">MEDQRANSTTNSQMRDLRLNSPINAIDKLILEAAGIPIDTKVKAKSASQPLRRSMSLRSKQNKDIGHRRSRSVVREVAKNGADEFQTGLTVPPCPPLRGEEFYNIPEHIDNQMYVTRDSLYSNDVSFHQERPRPPQRTVSFLAHETLPRKISFLKERELCLRMTQKSEPSRQYDPRLQIHSDTNLYRHEPASDLLQERYFHYAGQPCQSGASTTDQGLIDQQHTRSFSSPAPIPSYSKDAQSPLLHPPEATRRTESPLPPPPYMSPPAHRSPPDLPLPSPPPVEIEMPPPAAVPSMVAIPNYISCPNRVQSDRASSSSSIDSGYGRSSAMESIKVEHGQSKGMNQPSSPQAFKELSNQYNSSPSRELEMDSNLQNMINHARQAMSPIEAFSWTTITNPIQGKGKKTVRIQIPEPVSSSHPSELLVTDQVKREDNDDSFRRRQYRVGLTLFNQNPDIGIEYLLKKQFLDFSPAATAAFLLGRKGLSKRVIGEYLTNLQRPFNLAVLHCFIHGMDFTGLHLDIALRQLQEEVTLPGEAQKIEKIVEVFSKRYIQCNQMFVAGFRCPDTIFVLSYAIVLLNTDLHSRAVRSSRRMRREDFIRNLKGVDSGQDLDLEMLQGIYDRIRNTEFRVGSDHVTQVNKVEESITGKGRNELALAEPHRRLVCFCRLTEVMDINRQEKKAGVHQRGVFLFNDVLVNTKTIVSKKKTQHQYRGTILLNEIRVAPFSSAHFTCGIQLQDRLTGKVVLTFNARSHNDQQRFLSDLQESIAETVDFERAKMFMNSPEESLC</sequence>
<evidence type="ECO:0000256" key="5">
    <source>
        <dbReference type="ARBA" id="ARBA00023054"/>
    </source>
</evidence>
<dbReference type="PANTHER" id="PTHR10663:SF342">
    <property type="entry name" value="FI21420P1"/>
    <property type="match status" value="1"/>
</dbReference>
<reference evidence="8 9" key="1">
    <citation type="journal article" date="2018" name="Nat. Ecol. Evol.">
        <title>Genomic signatures of mitonuclear coevolution across populations of Tigriopus californicus.</title>
        <authorList>
            <person name="Barreto F.S."/>
            <person name="Watson E.T."/>
            <person name="Lima T.G."/>
            <person name="Willett C.S."/>
            <person name="Edmands S."/>
            <person name="Li W."/>
            <person name="Burton R.S."/>
        </authorList>
    </citation>
    <scope>NUCLEOTIDE SEQUENCE [LARGE SCALE GENOMIC DNA]</scope>
    <source>
        <strain evidence="8 9">San Diego</strain>
    </source>
</reference>
<comment type="caution">
    <text evidence="8">The sequence shown here is derived from an EMBL/GenBank/DDBJ whole genome shotgun (WGS) entry which is preliminary data.</text>
</comment>
<dbReference type="STRING" id="6832.A0A553P6Y6"/>
<name>A0A553P6Y6_TIGCA</name>
<feature type="region of interest" description="Disordered" evidence="6">
    <location>
        <begin position="165"/>
        <end position="185"/>
    </location>
</feature>
<dbReference type="FunFam" id="1.10.1000.11:FF:000009">
    <property type="entry name" value="IQ motif and SEC7 domain-containing protein"/>
    <property type="match status" value="1"/>
</dbReference>
<dbReference type="Gene3D" id="2.30.29.30">
    <property type="entry name" value="Pleckstrin-homology domain (PH domain)/Phosphotyrosine-binding domain (PTB)"/>
    <property type="match status" value="1"/>
</dbReference>
<feature type="compositionally biased region" description="Polar residues" evidence="6">
    <location>
        <begin position="341"/>
        <end position="364"/>
    </location>
</feature>
<dbReference type="Pfam" id="PF16453">
    <property type="entry name" value="IQ_SEC7_PH"/>
    <property type="match status" value="1"/>
</dbReference>
<dbReference type="SUPFAM" id="SSF50729">
    <property type="entry name" value="PH domain-like"/>
    <property type="match status" value="1"/>
</dbReference>
<evidence type="ECO:0000259" key="7">
    <source>
        <dbReference type="PROSITE" id="PS50190"/>
    </source>
</evidence>
<dbReference type="InterPro" id="IPR011993">
    <property type="entry name" value="PH-like_dom_sf"/>
</dbReference>
<feature type="region of interest" description="Disordered" evidence="6">
    <location>
        <begin position="308"/>
        <end position="365"/>
    </location>
</feature>